<evidence type="ECO:0000256" key="8">
    <source>
        <dbReference type="ARBA" id="ARBA00023295"/>
    </source>
</evidence>
<dbReference type="InterPro" id="IPR036156">
    <property type="entry name" value="Beta-gal/glucu_dom_sf"/>
</dbReference>
<dbReference type="SUPFAM" id="SSF49785">
    <property type="entry name" value="Galactose-binding domain-like"/>
    <property type="match status" value="1"/>
</dbReference>
<keyword evidence="8 10" id="KW-0326">Glycosidase</keyword>
<sequence length="1055" mass="120986">MKIKKSISILLLFTFGLIQSQGFSQSKKNDWENPELVSQNTVAPHAWFVTKENEQSAINDTPSPFVKSLNGQWKFKLAENPAQRPATFFKDDYNTDNWDNIKVPANWQVEGFDKFIFTDVEYPIKPNPPFVPEDYNPVGSYKRSFNVPANWNGKDIFIRLGSVNSFFYLWINGHYVGLSKDSKTPAEFNITQYLRKGENTVSVQVFRFSDGTYLEGQDMWKLSGIERNVELIARPKLSIFDFFVQADLNSDYLQGVFKLSVNLNRQPLQSENGEFIEVKLLDDANGMKPIYAASKKTNSKDFLFESILPNVRKWNAETPNLYTLIINHKGKSGKIIESIAHRIGFRKVEIKHGLFLVNGVAIKIKGTNRHEHDMITGKVITVESMINDIKVLKQFNINAVRNSHYPNREEWYELCDKYGIYLIDEANVECDGMDFHPLKTLSDKPEWKAAYLDRTKRMVERDKNFCSIITWSLGNESRFGDNFIATYNWTKQRDKTRPVQYEEARELPYSDIFCPMYKSLHIMQEYVRDIRTRPLIQCEYAHMMGNSGGNLKDDWDLIYMYRQLQGGFIWDFSDQTFKRKDENGRDIWAFGSDLGTVGVTSDTSFCADGMFAADRTPHPQAYEVKKVYQNIHFESVDFAANQISITNRFDFTNLKEYDLKWKIKADGKVIGQGTLPVIDLEPHQDTVITVDLPKITPTPGTEYFLWMEAFPKHENVFFSKDHVIAWEQFKLPVIKEKEKINPATSTPLLLNENASSIAISNNDLSLVFNKTTGNLSDFKFKGVSLLKEDIQLNFWRAVTDNDIGNSLQVRCAVWKNAGSNAKLSGIAAKQLTKRLIQVDAVYDLADVASQSKISYLINSNGDVTVKASFIAGERTFPELPRFGLRLILNKEFETVKWLGRGPFDNYNDRNYAAAIDIYEMSASKLFHPYPRAQESGNRTDVRWMALSNSSGQGIMAIGSSVINTGVLHFDMQKMDFDHSKRKNVHGGSMEDEDLIWWNIDYMQMGVGGDNSWGAKTHAAYTLPFQNYSFEFTLRPFDHTKNSVELAKETYHSNSN</sequence>
<comment type="similarity">
    <text evidence="3 10">Belongs to the glycosyl hydrolase 2 family.</text>
</comment>
<comment type="catalytic activity">
    <reaction evidence="1 10">
        <text>Hydrolysis of terminal non-reducing beta-D-galactose residues in beta-D-galactosides.</text>
        <dbReference type="EC" id="3.2.1.23"/>
    </reaction>
</comment>
<dbReference type="InterPro" id="IPR032312">
    <property type="entry name" value="LacZ_4"/>
</dbReference>
<dbReference type="EMBL" id="CP003349">
    <property type="protein sequence ID" value="AFD06331.1"/>
    <property type="molecule type" value="Genomic_DNA"/>
</dbReference>
<dbReference type="Proteomes" id="UP000007590">
    <property type="component" value="Chromosome"/>
</dbReference>
<dbReference type="InterPro" id="IPR006104">
    <property type="entry name" value="Glyco_hydro_2_N"/>
</dbReference>
<keyword evidence="6 10" id="KW-0378">Hydrolase</keyword>
<evidence type="ECO:0000256" key="11">
    <source>
        <dbReference type="SAM" id="SignalP"/>
    </source>
</evidence>
<name>H8KVF1_SOLCM</name>
<dbReference type="GO" id="GO:0005990">
    <property type="term" value="P:lactose catabolic process"/>
    <property type="evidence" value="ECO:0007669"/>
    <property type="project" value="TreeGrafter"/>
</dbReference>
<evidence type="ECO:0000256" key="6">
    <source>
        <dbReference type="ARBA" id="ARBA00022801"/>
    </source>
</evidence>
<dbReference type="PROSITE" id="PS00719">
    <property type="entry name" value="GLYCOSYL_HYDROL_F2_1"/>
    <property type="match status" value="1"/>
</dbReference>
<evidence type="ECO:0000256" key="2">
    <source>
        <dbReference type="ARBA" id="ARBA00001913"/>
    </source>
</evidence>
<protein>
    <recommendedName>
        <fullName evidence="5 10">Beta-galactosidase</fullName>
        <ecNumber evidence="5 10">3.2.1.23</ecNumber>
    </recommendedName>
    <alternativeName>
        <fullName evidence="9 10">Lactase</fullName>
    </alternativeName>
</protein>
<feature type="chain" id="PRO_5003614593" description="Beta-galactosidase" evidence="11">
    <location>
        <begin position="21"/>
        <end position="1055"/>
    </location>
</feature>
<evidence type="ECO:0000256" key="5">
    <source>
        <dbReference type="ARBA" id="ARBA00012756"/>
    </source>
</evidence>
<dbReference type="EC" id="3.2.1.23" evidence="5 10"/>
<dbReference type="AlphaFoldDB" id="H8KVF1"/>
<proteinExistence type="inferred from homology"/>
<gene>
    <name evidence="13" type="ordered locus">Solca_1237</name>
</gene>
<dbReference type="SUPFAM" id="SSF49303">
    <property type="entry name" value="beta-Galactosidase/glucuronidase domain"/>
    <property type="match status" value="2"/>
</dbReference>
<dbReference type="SUPFAM" id="SSF51445">
    <property type="entry name" value="(Trans)glycosidases"/>
    <property type="match status" value="1"/>
</dbReference>
<evidence type="ECO:0000313" key="13">
    <source>
        <dbReference type="EMBL" id="AFD06331.1"/>
    </source>
</evidence>
<dbReference type="OrthoDB" id="9801077at2"/>
<feature type="domain" description="Beta galactosidase small chain/" evidence="12">
    <location>
        <begin position="758"/>
        <end position="1034"/>
    </location>
</feature>
<dbReference type="InterPro" id="IPR013783">
    <property type="entry name" value="Ig-like_fold"/>
</dbReference>
<dbReference type="PRINTS" id="PR00132">
    <property type="entry name" value="GLHYDRLASE2"/>
</dbReference>
<reference evidence="13" key="1">
    <citation type="submission" date="2012-02" db="EMBL/GenBank/DDBJ databases">
        <title>The complete genome of Solitalea canadensis DSM 3403.</title>
        <authorList>
            <consortium name="US DOE Joint Genome Institute (JGI-PGF)"/>
            <person name="Lucas S."/>
            <person name="Copeland A."/>
            <person name="Lapidus A."/>
            <person name="Glavina del Rio T."/>
            <person name="Dalin E."/>
            <person name="Tice H."/>
            <person name="Bruce D."/>
            <person name="Goodwin L."/>
            <person name="Pitluck S."/>
            <person name="Peters L."/>
            <person name="Ovchinnikova G."/>
            <person name="Lu M."/>
            <person name="Kyrpides N."/>
            <person name="Mavromatis K."/>
            <person name="Ivanova N."/>
            <person name="Brettin T."/>
            <person name="Detter J.C."/>
            <person name="Han C."/>
            <person name="Larimer F."/>
            <person name="Land M."/>
            <person name="Hauser L."/>
            <person name="Markowitz V."/>
            <person name="Cheng J.-F."/>
            <person name="Hugenholtz P."/>
            <person name="Woyke T."/>
            <person name="Wu D."/>
            <person name="Spring S."/>
            <person name="Schroeder M."/>
            <person name="Kopitz M."/>
            <person name="Brambilla E."/>
            <person name="Klenk H.-P."/>
            <person name="Eisen J.A."/>
        </authorList>
    </citation>
    <scope>NUCLEOTIDE SEQUENCE</scope>
    <source>
        <strain evidence="13">DSM 3403</strain>
    </source>
</reference>
<evidence type="ECO:0000256" key="1">
    <source>
        <dbReference type="ARBA" id="ARBA00001412"/>
    </source>
</evidence>
<dbReference type="Pfam" id="PF02929">
    <property type="entry name" value="Bgal_small_N"/>
    <property type="match status" value="1"/>
</dbReference>
<dbReference type="InterPro" id="IPR050347">
    <property type="entry name" value="Bact_Beta-galactosidase"/>
</dbReference>
<dbReference type="InterPro" id="IPR006103">
    <property type="entry name" value="Glyco_hydro_2_cat"/>
</dbReference>
<dbReference type="GO" id="GO:0004565">
    <property type="term" value="F:beta-galactosidase activity"/>
    <property type="evidence" value="ECO:0007669"/>
    <property type="project" value="UniProtKB-EC"/>
</dbReference>
<comment type="subunit">
    <text evidence="4">Monomer.</text>
</comment>
<evidence type="ECO:0000256" key="4">
    <source>
        <dbReference type="ARBA" id="ARBA00011245"/>
    </source>
</evidence>
<dbReference type="InterPro" id="IPR011013">
    <property type="entry name" value="Gal_mutarotase_sf_dom"/>
</dbReference>
<dbReference type="Gene3D" id="2.70.98.10">
    <property type="match status" value="1"/>
</dbReference>
<feature type="signal peptide" evidence="11">
    <location>
        <begin position="1"/>
        <end position="20"/>
    </location>
</feature>
<dbReference type="Gene3D" id="2.60.120.260">
    <property type="entry name" value="Galactose-binding domain-like"/>
    <property type="match status" value="1"/>
</dbReference>
<dbReference type="KEGG" id="scn:Solca_1237"/>
<evidence type="ECO:0000256" key="7">
    <source>
        <dbReference type="ARBA" id="ARBA00022837"/>
    </source>
</evidence>
<dbReference type="InterPro" id="IPR023230">
    <property type="entry name" value="Glyco_hydro_2_CS"/>
</dbReference>
<evidence type="ECO:0000256" key="9">
    <source>
        <dbReference type="ARBA" id="ARBA00032230"/>
    </source>
</evidence>
<dbReference type="GO" id="GO:0030246">
    <property type="term" value="F:carbohydrate binding"/>
    <property type="evidence" value="ECO:0007669"/>
    <property type="project" value="InterPro"/>
</dbReference>
<dbReference type="Pfam" id="PF02837">
    <property type="entry name" value="Glyco_hydro_2_N"/>
    <property type="match status" value="1"/>
</dbReference>
<dbReference type="RefSeq" id="WP_014679558.1">
    <property type="nucleotide sequence ID" value="NC_017770.1"/>
</dbReference>
<evidence type="ECO:0000256" key="10">
    <source>
        <dbReference type="RuleBase" id="RU361154"/>
    </source>
</evidence>
<dbReference type="Gene3D" id="3.20.20.80">
    <property type="entry name" value="Glycosidases"/>
    <property type="match status" value="1"/>
</dbReference>
<dbReference type="InterPro" id="IPR014718">
    <property type="entry name" value="GH-type_carb-bd"/>
</dbReference>
<keyword evidence="14" id="KW-1185">Reference proteome</keyword>
<dbReference type="InterPro" id="IPR004199">
    <property type="entry name" value="B-gal_small/dom_5"/>
</dbReference>
<dbReference type="Pfam" id="PF16353">
    <property type="entry name" value="LacZ_4"/>
    <property type="match status" value="1"/>
</dbReference>
<evidence type="ECO:0000259" key="12">
    <source>
        <dbReference type="SMART" id="SM01038"/>
    </source>
</evidence>
<keyword evidence="11" id="KW-0732">Signal</keyword>
<evidence type="ECO:0000313" key="14">
    <source>
        <dbReference type="Proteomes" id="UP000007590"/>
    </source>
</evidence>
<dbReference type="Gene3D" id="2.60.40.10">
    <property type="entry name" value="Immunoglobulins"/>
    <property type="match status" value="2"/>
</dbReference>
<dbReference type="Pfam" id="PF00703">
    <property type="entry name" value="Glyco_hydro_2"/>
    <property type="match status" value="1"/>
</dbReference>
<dbReference type="STRING" id="929556.Solca_1237"/>
<dbReference type="InterPro" id="IPR006101">
    <property type="entry name" value="Glyco_hydro_2"/>
</dbReference>
<dbReference type="eggNOG" id="COG3250">
    <property type="taxonomic scope" value="Bacteria"/>
</dbReference>
<dbReference type="SMART" id="SM01038">
    <property type="entry name" value="Bgal_small_N"/>
    <property type="match status" value="1"/>
</dbReference>
<accession>H8KVF1</accession>
<evidence type="ECO:0000256" key="3">
    <source>
        <dbReference type="ARBA" id="ARBA00007401"/>
    </source>
</evidence>
<dbReference type="HOGENOM" id="CLU_002346_0_2_10"/>
<dbReference type="SUPFAM" id="SSF74650">
    <property type="entry name" value="Galactose mutarotase-like"/>
    <property type="match status" value="1"/>
</dbReference>
<dbReference type="InterPro" id="IPR006102">
    <property type="entry name" value="Ig-like_GH2"/>
</dbReference>
<keyword evidence="7" id="KW-0106">Calcium</keyword>
<dbReference type="PANTHER" id="PTHR46323:SF2">
    <property type="entry name" value="BETA-GALACTOSIDASE"/>
    <property type="match status" value="1"/>
</dbReference>
<dbReference type="InterPro" id="IPR008979">
    <property type="entry name" value="Galactose-bd-like_sf"/>
</dbReference>
<dbReference type="PANTHER" id="PTHR46323">
    <property type="entry name" value="BETA-GALACTOSIDASE"/>
    <property type="match status" value="1"/>
</dbReference>
<dbReference type="Pfam" id="PF02836">
    <property type="entry name" value="Glyco_hydro_2_C"/>
    <property type="match status" value="1"/>
</dbReference>
<dbReference type="InterPro" id="IPR017853">
    <property type="entry name" value="GH"/>
</dbReference>
<dbReference type="GO" id="GO:0009341">
    <property type="term" value="C:beta-galactosidase complex"/>
    <property type="evidence" value="ECO:0007669"/>
    <property type="project" value="InterPro"/>
</dbReference>
<comment type="cofactor">
    <cofactor evidence="2">
        <name>Ca(2+)</name>
        <dbReference type="ChEBI" id="CHEBI:29108"/>
    </cofactor>
</comment>
<organism evidence="13 14">
    <name type="scientific">Solitalea canadensis (strain ATCC 29591 / DSM 3403 / JCM 21819 / LMG 8368 / NBRC 15130 / NCIMB 12057 / USAM 9D)</name>
    <name type="common">Flexibacter canadensis</name>
    <dbReference type="NCBI Taxonomy" id="929556"/>
    <lineage>
        <taxon>Bacteria</taxon>
        <taxon>Pseudomonadati</taxon>
        <taxon>Bacteroidota</taxon>
        <taxon>Sphingobacteriia</taxon>
        <taxon>Sphingobacteriales</taxon>
        <taxon>Sphingobacteriaceae</taxon>
        <taxon>Solitalea</taxon>
    </lineage>
</organism>